<dbReference type="Proteomes" id="UP000245133">
    <property type="component" value="Unassembled WGS sequence"/>
</dbReference>
<evidence type="ECO:0000313" key="4">
    <source>
        <dbReference type="EMBL" id="GBF50865.1"/>
    </source>
</evidence>
<organism evidence="4 5">
    <name type="scientific">Leptospira ryugenii</name>
    <dbReference type="NCBI Taxonomy" id="1917863"/>
    <lineage>
        <taxon>Bacteria</taxon>
        <taxon>Pseudomonadati</taxon>
        <taxon>Spirochaetota</taxon>
        <taxon>Spirochaetia</taxon>
        <taxon>Leptospirales</taxon>
        <taxon>Leptospiraceae</taxon>
        <taxon>Leptospira</taxon>
    </lineage>
</organism>
<dbReference type="PANTHER" id="PTHR41259:SF1">
    <property type="entry name" value="DOUBLE-STRAND BREAK REPAIR RAD50 ATPASE, PUTATIVE-RELATED"/>
    <property type="match status" value="1"/>
</dbReference>
<dbReference type="Pfam" id="PF13476">
    <property type="entry name" value="AAA_23"/>
    <property type="match status" value="1"/>
</dbReference>
<feature type="coiled-coil region" evidence="1">
    <location>
        <begin position="416"/>
        <end position="464"/>
    </location>
</feature>
<accession>A0A2P2E1T7</accession>
<feature type="domain" description="Rad50/SbcC-type AAA" evidence="3">
    <location>
        <begin position="2"/>
        <end position="202"/>
    </location>
</feature>
<reference evidence="4 5" key="1">
    <citation type="submission" date="2018-02" db="EMBL/GenBank/DDBJ databases">
        <title>Novel Leptospira species isolated from soil and water in Japan.</title>
        <authorList>
            <person name="Nakao R."/>
            <person name="Masuzawa T."/>
        </authorList>
    </citation>
    <scope>NUCLEOTIDE SEQUENCE [LARGE SCALE GENOMIC DNA]</scope>
    <source>
        <strain evidence="4 5">YH101</strain>
    </source>
</reference>
<gene>
    <name evidence="4" type="ORF">LPTSP4_23920</name>
</gene>
<evidence type="ECO:0000256" key="1">
    <source>
        <dbReference type="SAM" id="Coils"/>
    </source>
</evidence>
<dbReference type="InterPro" id="IPR027417">
    <property type="entry name" value="P-loop_NTPase"/>
</dbReference>
<dbReference type="EMBL" id="BFBB01000007">
    <property type="protein sequence ID" value="GBF50865.1"/>
    <property type="molecule type" value="Genomic_DNA"/>
</dbReference>
<evidence type="ECO:0000313" key="5">
    <source>
        <dbReference type="Proteomes" id="UP000245133"/>
    </source>
</evidence>
<dbReference type="SUPFAM" id="SSF52540">
    <property type="entry name" value="P-loop containing nucleoside triphosphate hydrolases"/>
    <property type="match status" value="1"/>
</dbReference>
<dbReference type="PANTHER" id="PTHR41259">
    <property type="entry name" value="DOUBLE-STRAND BREAK REPAIR RAD50 ATPASE, PUTATIVE-RELATED"/>
    <property type="match status" value="1"/>
</dbReference>
<evidence type="ECO:0000259" key="3">
    <source>
        <dbReference type="Pfam" id="PF13476"/>
    </source>
</evidence>
<protein>
    <recommendedName>
        <fullName evidence="3">Rad50/SbcC-type AAA domain-containing protein</fullName>
    </recommendedName>
</protein>
<dbReference type="RefSeq" id="WP_167836996.1">
    <property type="nucleotide sequence ID" value="NZ_BFBB01000007.1"/>
</dbReference>
<proteinExistence type="predicted"/>
<feature type="transmembrane region" description="Helical" evidence="2">
    <location>
        <begin position="349"/>
        <end position="369"/>
    </location>
</feature>
<dbReference type="Gene3D" id="3.40.50.300">
    <property type="entry name" value="P-loop containing nucleotide triphosphate hydrolases"/>
    <property type="match status" value="2"/>
</dbReference>
<feature type="coiled-coil region" evidence="1">
    <location>
        <begin position="143"/>
        <end position="208"/>
    </location>
</feature>
<keyword evidence="5" id="KW-1185">Reference proteome</keyword>
<evidence type="ECO:0000256" key="2">
    <source>
        <dbReference type="SAM" id="Phobius"/>
    </source>
</evidence>
<keyword evidence="2" id="KW-1133">Transmembrane helix</keyword>
<keyword evidence="2" id="KW-0812">Transmembrane</keyword>
<name>A0A2P2E1T7_9LEPT</name>
<keyword evidence="2" id="KW-0472">Membrane</keyword>
<keyword evidence="1" id="KW-0175">Coiled coil</keyword>
<feature type="transmembrane region" description="Helical" evidence="2">
    <location>
        <begin position="324"/>
        <end position="343"/>
    </location>
</feature>
<sequence length="770" mass="88848">MKLILDRFGKFKNSSFELKQVSIFSGANESGKTTLFDAFVFSLIKVKGATKYGRILSERYGKDVKAALQTTEPIEINPTNFLNTFAIREGRVALELSEQKEITEFFEIIRNSLFHDGFDPLKLVKLCADKAKTNGSGATAKEFRRLSQELEIKTKEYQTALEERVSMFSAWEEIPKWEEEKSQYEKKIKEINEQLHALNEDYKILNKKDSFRKLAELSEKSNYLLSHREVHESFRSFMETGKDKLTFEKADLLKEGKAKLVSLGDSILNQKKLFAQLEDEKNERQAKLSKTEVHSALATEIEAKVLDSIANTPNQIKSTWNTKYIFTSLLLFVIGSISSYFLANRGLEPWITFLPFVVSAISSIALFLWRGKTVTVIKDEGALLSSLASLSDALQIRSENTIVPILKTKEGIFAAIKNFRDAKNEQTSEINHLDNELKKMRTKLNELELEHSELLLQIPILENEVLSLCQMIGLKHFDQFQEKINEIKINHRKYQEIEASLAKEFPSFQVSDFVSLQRKVEASLQVLKEDSIVEEIQANESIRLAQIPNEIQKLGKVKEGLVGDLQILVERLATKKGSSQEKMQSALKREEDSLKSKLQVDADWLEFQEKLKAYQNLEQIFSEIKGSSNQEMQILVTSLQKRWQETLPKAELRAIDWNQLTENPKTEDAQKDIREVHQLSTGTRDLFYFTLRLEYAYRISKDLSIPWLLLDEPFRHLDKERLETSVQYLMRFIQETGWNLVVFTFDEDLKSMIEKNAETHKIPCIPHRLA</sequence>
<dbReference type="InterPro" id="IPR038729">
    <property type="entry name" value="Rad50/SbcC_AAA"/>
</dbReference>
<dbReference type="AlphaFoldDB" id="A0A2P2E1T7"/>
<comment type="caution">
    <text evidence="4">The sequence shown here is derived from an EMBL/GenBank/DDBJ whole genome shotgun (WGS) entry which is preliminary data.</text>
</comment>